<proteinExistence type="predicted"/>
<feature type="compositionally biased region" description="Low complexity" evidence="1">
    <location>
        <begin position="50"/>
        <end position="63"/>
    </location>
</feature>
<evidence type="ECO:0000256" key="1">
    <source>
        <dbReference type="SAM" id="MobiDB-lite"/>
    </source>
</evidence>
<feature type="compositionally biased region" description="Basic residues" evidence="1">
    <location>
        <begin position="1"/>
        <end position="13"/>
    </location>
</feature>
<name>A0A9W4ML43_9ACTN</name>
<comment type="caution">
    <text evidence="2">The sequence shown here is derived from an EMBL/GenBank/DDBJ whole genome shotgun (WGS) entry which is preliminary data.</text>
</comment>
<gene>
    <name evidence="2" type="ORF">SBRY_80220</name>
</gene>
<evidence type="ECO:0000313" key="2">
    <source>
        <dbReference type="EMBL" id="CAG7657223.1"/>
    </source>
</evidence>
<protein>
    <submittedName>
        <fullName evidence="2">Uncharacterized protein</fullName>
    </submittedName>
</protein>
<organism evidence="2 3">
    <name type="scientific">Actinacidiphila bryophytorum</name>
    <dbReference type="NCBI Taxonomy" id="1436133"/>
    <lineage>
        <taxon>Bacteria</taxon>
        <taxon>Bacillati</taxon>
        <taxon>Actinomycetota</taxon>
        <taxon>Actinomycetes</taxon>
        <taxon>Kitasatosporales</taxon>
        <taxon>Streptomycetaceae</taxon>
        <taxon>Actinacidiphila</taxon>
    </lineage>
</organism>
<keyword evidence="3" id="KW-1185">Reference proteome</keyword>
<dbReference type="EMBL" id="CAJVAX010000022">
    <property type="protein sequence ID" value="CAG7657223.1"/>
    <property type="molecule type" value="Genomic_DNA"/>
</dbReference>
<reference evidence="2" key="1">
    <citation type="submission" date="2021-06" db="EMBL/GenBank/DDBJ databases">
        <authorList>
            <person name="Arsene-Ploetze F."/>
        </authorList>
    </citation>
    <scope>NUCLEOTIDE SEQUENCE</scope>
    <source>
        <strain evidence="2">SBRY1</strain>
    </source>
</reference>
<feature type="compositionally biased region" description="Basic residues" evidence="1">
    <location>
        <begin position="64"/>
        <end position="84"/>
    </location>
</feature>
<sequence length="110" mass="12558">MDHRARRPGRRRQLLGAAPPLPRPAARRYDPGLLPPPRRLPRADRRPAGRQDAALHAARAARLAVRRARTAGPRRGRRRRHDRRRPAADHRTRPGRRPPLTRPGRALPPP</sequence>
<dbReference type="Proteomes" id="UP001153328">
    <property type="component" value="Unassembled WGS sequence"/>
</dbReference>
<dbReference type="AlphaFoldDB" id="A0A9W4ML43"/>
<evidence type="ECO:0000313" key="3">
    <source>
        <dbReference type="Proteomes" id="UP001153328"/>
    </source>
</evidence>
<accession>A0A9W4ML43</accession>
<feature type="region of interest" description="Disordered" evidence="1">
    <location>
        <begin position="1"/>
        <end position="110"/>
    </location>
</feature>